<dbReference type="AlphaFoldDB" id="A0A5C4WWG5"/>
<comment type="similarity">
    <text evidence="2">Belongs to the DivIVA family.</text>
</comment>
<name>A0A5C4WWG5_9ACTN</name>
<gene>
    <name evidence="10" type="ORF">FH608_000860</name>
</gene>
<evidence type="ECO:0000256" key="8">
    <source>
        <dbReference type="ARBA" id="ARBA00031737"/>
    </source>
</evidence>
<evidence type="ECO:0000256" key="2">
    <source>
        <dbReference type="ARBA" id="ARBA00009008"/>
    </source>
</evidence>
<keyword evidence="7" id="KW-0131">Cell cycle</keyword>
<dbReference type="OrthoDB" id="4210347at2"/>
<dbReference type="GO" id="GO:0051301">
    <property type="term" value="P:cell division"/>
    <property type="evidence" value="ECO:0007669"/>
    <property type="project" value="UniProtKB-KW"/>
</dbReference>
<proteinExistence type="inferred from homology"/>
<evidence type="ECO:0000313" key="11">
    <source>
        <dbReference type="Proteomes" id="UP000312512"/>
    </source>
</evidence>
<evidence type="ECO:0000256" key="1">
    <source>
        <dbReference type="ARBA" id="ARBA00004496"/>
    </source>
</evidence>
<accession>A0A5C4WWG5</accession>
<keyword evidence="6" id="KW-0175">Coiled coil</keyword>
<dbReference type="PANTHER" id="PTHR35794:SF2">
    <property type="entry name" value="CELL DIVISION PROTEIN DIVIVA"/>
    <property type="match status" value="1"/>
</dbReference>
<feature type="compositionally biased region" description="Acidic residues" evidence="9">
    <location>
        <begin position="40"/>
        <end position="50"/>
    </location>
</feature>
<feature type="compositionally biased region" description="Low complexity" evidence="9">
    <location>
        <begin position="17"/>
        <end position="27"/>
    </location>
</feature>
<dbReference type="InterPro" id="IPR007793">
    <property type="entry name" value="DivIVA_fam"/>
</dbReference>
<evidence type="ECO:0000256" key="3">
    <source>
        <dbReference type="ARBA" id="ARBA00018787"/>
    </source>
</evidence>
<dbReference type="PANTHER" id="PTHR35794">
    <property type="entry name" value="CELL DIVISION PROTEIN DIVIVA"/>
    <property type="match status" value="1"/>
</dbReference>
<organism evidence="10 11">
    <name type="scientific">Nonomuraea phyllanthi</name>
    <dbReference type="NCBI Taxonomy" id="2219224"/>
    <lineage>
        <taxon>Bacteria</taxon>
        <taxon>Bacillati</taxon>
        <taxon>Actinomycetota</taxon>
        <taxon>Actinomycetes</taxon>
        <taxon>Streptosporangiales</taxon>
        <taxon>Streptosporangiaceae</taxon>
        <taxon>Nonomuraea</taxon>
    </lineage>
</organism>
<keyword evidence="11" id="KW-1185">Reference proteome</keyword>
<dbReference type="RefSeq" id="WP_139627784.1">
    <property type="nucleotide sequence ID" value="NZ_VDLX02000001.1"/>
</dbReference>
<evidence type="ECO:0000256" key="6">
    <source>
        <dbReference type="ARBA" id="ARBA00023054"/>
    </source>
</evidence>
<evidence type="ECO:0000256" key="4">
    <source>
        <dbReference type="ARBA" id="ARBA00022490"/>
    </source>
</evidence>
<feature type="region of interest" description="Disordered" evidence="9">
    <location>
        <begin position="1"/>
        <end position="66"/>
    </location>
</feature>
<dbReference type="NCBIfam" id="TIGR03544">
    <property type="entry name" value="DivI1A_domain"/>
    <property type="match status" value="1"/>
</dbReference>
<dbReference type="Gene3D" id="6.10.250.660">
    <property type="match status" value="1"/>
</dbReference>
<evidence type="ECO:0000256" key="5">
    <source>
        <dbReference type="ARBA" id="ARBA00022618"/>
    </source>
</evidence>
<keyword evidence="5" id="KW-0132">Cell division</keyword>
<sequence length="266" mass="29008">MTDSMEPFPPPGQPLVANANGNGHAAAQDLLPWSDAGESNAEDVWEEPAWDEPQAAPSGDPSGDRLTPAELRAVVFRRAPLGKRGLDEHQVNSLLDRVEAELVRLTQEKRALETEVELLRDSAARQPEPVAPPREEPAARPQETGLARVDQAEHAASRSVAGRVQEAHVYAASLLSQAQQTADQYIKDAQRYSRELIEDALLKRGTILSNAAAEGDRTVGVDAVGQEIARLRTANQTYRGKLRDYFELMLMNLDEWETAEGAGGST</sequence>
<evidence type="ECO:0000256" key="7">
    <source>
        <dbReference type="ARBA" id="ARBA00023306"/>
    </source>
</evidence>
<evidence type="ECO:0000313" key="10">
    <source>
        <dbReference type="EMBL" id="KAB8197154.1"/>
    </source>
</evidence>
<reference evidence="10 11" key="1">
    <citation type="submission" date="2019-10" db="EMBL/GenBank/DDBJ databases">
        <title>Nonomuraea sp. nov., isolated from Phyllanthus amarus.</title>
        <authorList>
            <person name="Klykleung N."/>
            <person name="Tanasupawat S."/>
        </authorList>
    </citation>
    <scope>NUCLEOTIDE SEQUENCE [LARGE SCALE GENOMIC DNA]</scope>
    <source>
        <strain evidence="10 11">PA1-10</strain>
    </source>
</reference>
<dbReference type="Proteomes" id="UP000312512">
    <property type="component" value="Unassembled WGS sequence"/>
</dbReference>
<evidence type="ECO:0000256" key="9">
    <source>
        <dbReference type="SAM" id="MobiDB-lite"/>
    </source>
</evidence>
<protein>
    <recommendedName>
        <fullName evidence="3">Cell wall synthesis protein Wag31</fullName>
    </recommendedName>
    <alternativeName>
        <fullName evidence="8">Antigen 84</fullName>
    </alternativeName>
</protein>
<comment type="caution">
    <text evidence="10">The sequence shown here is derived from an EMBL/GenBank/DDBJ whole genome shotgun (WGS) entry which is preliminary data.</text>
</comment>
<dbReference type="InterPro" id="IPR019933">
    <property type="entry name" value="DivIVA_domain"/>
</dbReference>
<feature type="region of interest" description="Disordered" evidence="9">
    <location>
        <begin position="119"/>
        <end position="147"/>
    </location>
</feature>
<dbReference type="GO" id="GO:0005737">
    <property type="term" value="C:cytoplasm"/>
    <property type="evidence" value="ECO:0007669"/>
    <property type="project" value="UniProtKB-SubCell"/>
</dbReference>
<dbReference type="EMBL" id="VDLX02000001">
    <property type="protein sequence ID" value="KAB8197154.1"/>
    <property type="molecule type" value="Genomic_DNA"/>
</dbReference>
<keyword evidence="4" id="KW-0963">Cytoplasm</keyword>
<comment type="subcellular location">
    <subcellularLocation>
        <location evidence="1">Cytoplasm</location>
    </subcellularLocation>
</comment>